<evidence type="ECO:0000313" key="5">
    <source>
        <dbReference type="EMBL" id="CAL1537736.1"/>
    </source>
</evidence>
<dbReference type="InterPro" id="IPR047208">
    <property type="entry name" value="FOXG1"/>
</dbReference>
<evidence type="ECO:0000256" key="3">
    <source>
        <dbReference type="SAM" id="MobiDB-lite"/>
    </source>
</evidence>
<keyword evidence="1 2" id="KW-0238">DNA-binding</keyword>
<proteinExistence type="predicted"/>
<evidence type="ECO:0000313" key="6">
    <source>
        <dbReference type="Proteomes" id="UP001497497"/>
    </source>
</evidence>
<dbReference type="InterPro" id="IPR030456">
    <property type="entry name" value="TF_fork_head_CS_2"/>
</dbReference>
<dbReference type="InterPro" id="IPR036388">
    <property type="entry name" value="WH-like_DNA-bd_sf"/>
</dbReference>
<dbReference type="PANTHER" id="PTHR46617:SF3">
    <property type="entry name" value="FORKHEAD BOX PROTEIN G1"/>
    <property type="match status" value="1"/>
</dbReference>
<dbReference type="FunFam" id="1.10.10.10:FF:000135">
    <property type="entry name" value="forkhead box protein G1"/>
    <property type="match status" value="1"/>
</dbReference>
<dbReference type="PROSITE" id="PS50039">
    <property type="entry name" value="FORK_HEAD_3"/>
    <property type="match status" value="1"/>
</dbReference>
<feature type="DNA-binding region" description="Fork-head" evidence="2">
    <location>
        <begin position="279"/>
        <end position="373"/>
    </location>
</feature>
<dbReference type="InterPro" id="IPR001766">
    <property type="entry name" value="Fork_head_dom"/>
</dbReference>
<feature type="region of interest" description="Disordered" evidence="3">
    <location>
        <begin position="189"/>
        <end position="280"/>
    </location>
</feature>
<feature type="domain" description="Fork-head" evidence="4">
    <location>
        <begin position="279"/>
        <end position="373"/>
    </location>
</feature>
<dbReference type="Gene3D" id="1.10.10.10">
    <property type="entry name" value="Winged helix-like DNA-binding domain superfamily/Winged helix DNA-binding domain"/>
    <property type="match status" value="1"/>
</dbReference>
<dbReference type="GO" id="GO:0006357">
    <property type="term" value="P:regulation of transcription by RNA polymerase II"/>
    <property type="evidence" value="ECO:0007669"/>
    <property type="project" value="TreeGrafter"/>
</dbReference>
<feature type="region of interest" description="Disordered" evidence="3">
    <location>
        <begin position="124"/>
        <end position="176"/>
    </location>
</feature>
<dbReference type="EMBL" id="CAXITT010000273">
    <property type="protein sequence ID" value="CAL1537736.1"/>
    <property type="molecule type" value="Genomic_DNA"/>
</dbReference>
<keyword evidence="2" id="KW-0539">Nucleus</keyword>
<dbReference type="GO" id="GO:1990837">
    <property type="term" value="F:sequence-specific double-stranded DNA binding"/>
    <property type="evidence" value="ECO:0007669"/>
    <property type="project" value="TreeGrafter"/>
</dbReference>
<dbReference type="PRINTS" id="PR00053">
    <property type="entry name" value="FORKHEAD"/>
</dbReference>
<dbReference type="PROSITE" id="PS00657">
    <property type="entry name" value="FORK_HEAD_1"/>
    <property type="match status" value="1"/>
</dbReference>
<dbReference type="PANTHER" id="PTHR46617">
    <property type="entry name" value="FORKHEAD BOX PROTEIN G1"/>
    <property type="match status" value="1"/>
</dbReference>
<keyword evidence="6" id="KW-1185">Reference proteome</keyword>
<accession>A0AAV2HUD4</accession>
<dbReference type="GO" id="GO:0005634">
    <property type="term" value="C:nucleus"/>
    <property type="evidence" value="ECO:0007669"/>
    <property type="project" value="UniProtKB-SubCell"/>
</dbReference>
<name>A0AAV2HUD4_LYMST</name>
<organism evidence="5 6">
    <name type="scientific">Lymnaea stagnalis</name>
    <name type="common">Great pond snail</name>
    <name type="synonym">Helix stagnalis</name>
    <dbReference type="NCBI Taxonomy" id="6523"/>
    <lineage>
        <taxon>Eukaryota</taxon>
        <taxon>Metazoa</taxon>
        <taxon>Spiralia</taxon>
        <taxon>Lophotrochozoa</taxon>
        <taxon>Mollusca</taxon>
        <taxon>Gastropoda</taxon>
        <taxon>Heterobranchia</taxon>
        <taxon>Euthyneura</taxon>
        <taxon>Panpulmonata</taxon>
        <taxon>Hygrophila</taxon>
        <taxon>Lymnaeoidea</taxon>
        <taxon>Lymnaeidae</taxon>
        <taxon>Lymnaea</taxon>
    </lineage>
</organism>
<feature type="compositionally biased region" description="Basic and acidic residues" evidence="3">
    <location>
        <begin position="137"/>
        <end position="167"/>
    </location>
</feature>
<evidence type="ECO:0000256" key="2">
    <source>
        <dbReference type="PROSITE-ProRule" id="PRU00089"/>
    </source>
</evidence>
<feature type="compositionally biased region" description="Basic and acidic residues" evidence="3">
    <location>
        <begin position="249"/>
        <end position="279"/>
    </location>
</feature>
<evidence type="ECO:0000259" key="4">
    <source>
        <dbReference type="PROSITE" id="PS50039"/>
    </source>
</evidence>
<protein>
    <recommendedName>
        <fullName evidence="4">Fork-head domain-containing protein</fullName>
    </recommendedName>
</protein>
<reference evidence="5 6" key="1">
    <citation type="submission" date="2024-04" db="EMBL/GenBank/DDBJ databases">
        <authorList>
            <consortium name="Genoscope - CEA"/>
            <person name="William W."/>
        </authorList>
    </citation>
    <scope>NUCLEOTIDE SEQUENCE [LARGE SCALE GENOMIC DNA]</scope>
</reference>
<dbReference type="InterPro" id="IPR018122">
    <property type="entry name" value="TF_fork_head_CS_1"/>
</dbReference>
<feature type="compositionally biased region" description="Low complexity" evidence="3">
    <location>
        <begin position="481"/>
        <end position="500"/>
    </location>
</feature>
<dbReference type="GO" id="GO:0003700">
    <property type="term" value="F:DNA-binding transcription factor activity"/>
    <property type="evidence" value="ECO:0007669"/>
    <property type="project" value="InterPro"/>
</dbReference>
<dbReference type="AlphaFoldDB" id="A0AAV2HUD4"/>
<sequence>MLQDTKSELAAKQHTGNPFSISRVLADDFGKNFRNGLPVSPTNNHRVLEAVHPGAVGAVGAVGLSYSPASTAHFHSAYSKNAIKTTFDNSGFVNDSSNTIPHYGDCSPPSPSFAAELYKSKSVHRNHERASSSCSENSKETDLSVHPESDYSRDGHEKESAECDGPERVPGYHGHPVHHELHHRIKLSPVAGSPGRRSHCSSPASCDDSVFDKEDQNNNTDVDVDDDANDNDHMDDFDHGDDDQTMAASDKHKDAAKKDADAAAKDKDGKSEEDKKNEKPPFSYNALIMMAIRSSPEKRMTLSQIYEFITKNFPYYRDNKQGWQNSIRHNLSLNKCFLKVPRHYDDPGKGNYWMLDPSCDDVFIGGTTGKLRRRSSHSARSRLAFGRAGFPYMGLPSFSRDGHPGLLPFTSFYSLPGMMKHPSMYPYLGHNLLQPSPGFMDNSSHAAAMARLPGIEKLFVHGMTSPAAAISAAAAVAASSSSPMSRSSPGSGRVPPTGSSLRQYPGSPYANLAASLPPSSFVIPGFGHLCSKSSAMSLSSAVAAAAAHRKLEGGDSAAGSHDSNGSQAMSLYPHLLRPFSVSSVDSHKMVSPMLTH</sequence>
<evidence type="ECO:0000256" key="1">
    <source>
        <dbReference type="ARBA" id="ARBA00023125"/>
    </source>
</evidence>
<dbReference type="PROSITE" id="PS00658">
    <property type="entry name" value="FORK_HEAD_2"/>
    <property type="match status" value="1"/>
</dbReference>
<dbReference type="SUPFAM" id="SSF46785">
    <property type="entry name" value="Winged helix' DNA-binding domain"/>
    <property type="match status" value="1"/>
</dbReference>
<dbReference type="CDD" id="cd20021">
    <property type="entry name" value="FH_FOXG"/>
    <property type="match status" value="1"/>
</dbReference>
<comment type="caution">
    <text evidence="5">The sequence shown here is derived from an EMBL/GenBank/DDBJ whole genome shotgun (WGS) entry which is preliminary data.</text>
</comment>
<comment type="subcellular location">
    <subcellularLocation>
        <location evidence="2">Nucleus</location>
    </subcellularLocation>
</comment>
<dbReference type="Proteomes" id="UP001497497">
    <property type="component" value="Unassembled WGS sequence"/>
</dbReference>
<gene>
    <name evidence="5" type="ORF">GSLYS_00011638001</name>
</gene>
<feature type="region of interest" description="Disordered" evidence="3">
    <location>
        <begin position="481"/>
        <end position="502"/>
    </location>
</feature>
<dbReference type="Pfam" id="PF00250">
    <property type="entry name" value="Forkhead"/>
    <property type="match status" value="1"/>
</dbReference>
<dbReference type="InterPro" id="IPR036390">
    <property type="entry name" value="WH_DNA-bd_sf"/>
</dbReference>
<dbReference type="SMART" id="SM00339">
    <property type="entry name" value="FH"/>
    <property type="match status" value="1"/>
</dbReference>